<accession>A0ABW7X1J0</accession>
<dbReference type="Proteomes" id="UP001611415">
    <property type="component" value="Unassembled WGS sequence"/>
</dbReference>
<evidence type="ECO:0008006" key="4">
    <source>
        <dbReference type="Google" id="ProtNLM"/>
    </source>
</evidence>
<evidence type="ECO:0000313" key="2">
    <source>
        <dbReference type="EMBL" id="MFI2474879.1"/>
    </source>
</evidence>
<protein>
    <recommendedName>
        <fullName evidence="4">Immunity protein 51 of polymorphic toxin system</fullName>
    </recommendedName>
</protein>
<feature type="region of interest" description="Disordered" evidence="1">
    <location>
        <begin position="1"/>
        <end position="24"/>
    </location>
</feature>
<keyword evidence="3" id="KW-1185">Reference proteome</keyword>
<sequence>MRADPSRPAGDLDSTAATESGAAEQPFLELARGERAWIRARRLPDGMYELQHRDGDDPQRFEVYTSDHCLVRDLLCAWLDGAAGWSEGVVWSPVDPAIEELERVRSELSGLLGGLTLLDDLGAGLDMALARADELMDGLDAAALELPGQP</sequence>
<reference evidence="2 3" key="1">
    <citation type="submission" date="2024-10" db="EMBL/GenBank/DDBJ databases">
        <title>The Natural Products Discovery Center: Release of the First 8490 Sequenced Strains for Exploring Actinobacteria Biosynthetic Diversity.</title>
        <authorList>
            <person name="Kalkreuter E."/>
            <person name="Kautsar S.A."/>
            <person name="Yang D."/>
            <person name="Bader C.D."/>
            <person name="Teijaro C.N."/>
            <person name="Fluegel L."/>
            <person name="Davis C.M."/>
            <person name="Simpson J.R."/>
            <person name="Lauterbach L."/>
            <person name="Steele A.D."/>
            <person name="Gui C."/>
            <person name="Meng S."/>
            <person name="Li G."/>
            <person name="Viehrig K."/>
            <person name="Ye F."/>
            <person name="Su P."/>
            <person name="Kiefer A.F."/>
            <person name="Nichols A."/>
            <person name="Cepeda A.J."/>
            <person name="Yan W."/>
            <person name="Fan B."/>
            <person name="Jiang Y."/>
            <person name="Adhikari A."/>
            <person name="Zheng C.-J."/>
            <person name="Schuster L."/>
            <person name="Cowan T.M."/>
            <person name="Smanski M.J."/>
            <person name="Chevrette M.G."/>
            <person name="De Carvalho L.P.S."/>
            <person name="Shen B."/>
        </authorList>
    </citation>
    <scope>NUCLEOTIDE SEQUENCE [LARGE SCALE GENOMIC DNA]</scope>
    <source>
        <strain evidence="2 3">NPDC019275</strain>
    </source>
</reference>
<dbReference type="RefSeq" id="WP_357404513.1">
    <property type="nucleotide sequence ID" value="NZ_JBEYCD010000005.1"/>
</dbReference>
<name>A0ABW7X1J0_9NOCA</name>
<dbReference type="EMBL" id="JBIRYO010000009">
    <property type="protein sequence ID" value="MFI2474879.1"/>
    <property type="molecule type" value="Genomic_DNA"/>
</dbReference>
<evidence type="ECO:0000256" key="1">
    <source>
        <dbReference type="SAM" id="MobiDB-lite"/>
    </source>
</evidence>
<proteinExistence type="predicted"/>
<gene>
    <name evidence="2" type="ORF">ACH49W_16005</name>
</gene>
<comment type="caution">
    <text evidence="2">The sequence shown here is derived from an EMBL/GenBank/DDBJ whole genome shotgun (WGS) entry which is preliminary data.</text>
</comment>
<organism evidence="2 3">
    <name type="scientific">Nocardia xishanensis</name>
    <dbReference type="NCBI Taxonomy" id="238964"/>
    <lineage>
        <taxon>Bacteria</taxon>
        <taxon>Bacillati</taxon>
        <taxon>Actinomycetota</taxon>
        <taxon>Actinomycetes</taxon>
        <taxon>Mycobacteriales</taxon>
        <taxon>Nocardiaceae</taxon>
        <taxon>Nocardia</taxon>
    </lineage>
</organism>
<evidence type="ECO:0000313" key="3">
    <source>
        <dbReference type="Proteomes" id="UP001611415"/>
    </source>
</evidence>